<dbReference type="GO" id="GO:0051213">
    <property type="term" value="F:dioxygenase activity"/>
    <property type="evidence" value="ECO:0007669"/>
    <property type="project" value="UniProtKB-KW"/>
</dbReference>
<dbReference type="Pfam" id="PF00866">
    <property type="entry name" value="Ring_hydroxyl_B"/>
    <property type="match status" value="1"/>
</dbReference>
<dbReference type="NCBIfam" id="NF042947">
    <property type="entry name" value="3PPDioc_HcaF"/>
    <property type="match status" value="1"/>
</dbReference>
<dbReference type="SUPFAM" id="SSF54427">
    <property type="entry name" value="NTF2-like"/>
    <property type="match status" value="1"/>
</dbReference>
<dbReference type="OrthoDB" id="7062869at2"/>
<dbReference type="Proteomes" id="UP000219042">
    <property type="component" value="Unassembled WGS sequence"/>
</dbReference>
<dbReference type="AlphaFoldDB" id="A0A240E2X7"/>
<name>A0A240E2X7_9GAMM</name>
<protein>
    <submittedName>
        <fullName evidence="6">Phenylpropionate dioxygenase beta subunit</fullName>
    </submittedName>
</protein>
<dbReference type="EMBL" id="OANT01000001">
    <property type="protein sequence ID" value="SNX43137.1"/>
    <property type="molecule type" value="Genomic_DNA"/>
</dbReference>
<keyword evidence="3" id="KW-0058">Aromatic hydrocarbons catabolism</keyword>
<dbReference type="InterPro" id="IPR000391">
    <property type="entry name" value="Rng_hydr_dOase-bsu"/>
</dbReference>
<proteinExistence type="inferred from homology"/>
<evidence type="ECO:0000256" key="1">
    <source>
        <dbReference type="ARBA" id="ARBA00005211"/>
    </source>
</evidence>
<keyword evidence="7" id="KW-1185">Reference proteome</keyword>
<evidence type="ECO:0000256" key="5">
    <source>
        <dbReference type="ARBA" id="ARBA00023002"/>
    </source>
</evidence>
<dbReference type="InterPro" id="IPR054881">
    <property type="entry name" value="3PPDioc_HcaF"/>
</dbReference>
<dbReference type="PANTHER" id="PTHR41534:SF2">
    <property type="entry name" value="3-PHENYLPROPIONATE_CINNAMIC ACID DIOXYGENASE SUBUNIT BETA"/>
    <property type="match status" value="1"/>
</dbReference>
<organism evidence="6 7">
    <name type="scientific">Acinetobacter puyangensis</name>
    <dbReference type="NCBI Taxonomy" id="1096779"/>
    <lineage>
        <taxon>Bacteria</taxon>
        <taxon>Pseudomonadati</taxon>
        <taxon>Pseudomonadota</taxon>
        <taxon>Gammaproteobacteria</taxon>
        <taxon>Moraxellales</taxon>
        <taxon>Moraxellaceae</taxon>
        <taxon>Acinetobacter</taxon>
    </lineage>
</organism>
<reference evidence="7" key="1">
    <citation type="submission" date="2016-09" db="EMBL/GenBank/DDBJ databases">
        <authorList>
            <person name="Varghese N."/>
            <person name="Submissions S."/>
        </authorList>
    </citation>
    <scope>NUCLEOTIDE SEQUENCE [LARGE SCALE GENOMIC DNA]</scope>
    <source>
        <strain evidence="7">ANC 4466</strain>
    </source>
</reference>
<evidence type="ECO:0000256" key="3">
    <source>
        <dbReference type="ARBA" id="ARBA00022797"/>
    </source>
</evidence>
<dbReference type="GO" id="GO:0019380">
    <property type="term" value="P:3-phenylpropionate catabolic process"/>
    <property type="evidence" value="ECO:0007669"/>
    <property type="project" value="TreeGrafter"/>
</dbReference>
<evidence type="ECO:0000313" key="7">
    <source>
        <dbReference type="Proteomes" id="UP000219042"/>
    </source>
</evidence>
<keyword evidence="4 6" id="KW-0223">Dioxygenase</keyword>
<dbReference type="RefSeq" id="WP_097077472.1">
    <property type="nucleotide sequence ID" value="NZ_BAABHT010000020.1"/>
</dbReference>
<dbReference type="InterPro" id="IPR032710">
    <property type="entry name" value="NTF2-like_dom_sf"/>
</dbReference>
<keyword evidence="5" id="KW-0560">Oxidoreductase</keyword>
<comment type="pathway">
    <text evidence="1">Aromatic compound metabolism.</text>
</comment>
<gene>
    <name evidence="6" type="ORF">SAMN05421731_101171</name>
</gene>
<dbReference type="CDD" id="cd00667">
    <property type="entry name" value="ring_hydroxylating_dioxygenases_beta"/>
    <property type="match status" value="1"/>
</dbReference>
<dbReference type="NCBIfam" id="NF007479">
    <property type="entry name" value="PRK10069.1"/>
    <property type="match status" value="1"/>
</dbReference>
<sequence length="185" mass="21703">MNQIVTPLTSSPLPQQIDCNLYHEISQFMYAEAQLVDDWNFRAWLDVLAEDILYTLKTTTNAQTRDRRKSISPPSTWIFNDSKHVLERRVAKLETGMSWSEEPPSRTRHLITNIRVEAMQVDAEYKVYSNYLLYRSQKEKDIMIYVGKREDIIRKIDTGLGWLISKRDITLDQATLTSHNITVFF</sequence>
<dbReference type="PANTHER" id="PTHR41534">
    <property type="entry name" value="BLR3401 PROTEIN"/>
    <property type="match status" value="1"/>
</dbReference>
<evidence type="ECO:0000256" key="4">
    <source>
        <dbReference type="ARBA" id="ARBA00022964"/>
    </source>
</evidence>
<comment type="similarity">
    <text evidence="2">Belongs to the bacterial ring-hydroxylating dioxygenase beta subunit family.</text>
</comment>
<evidence type="ECO:0000313" key="6">
    <source>
        <dbReference type="EMBL" id="SNX43137.1"/>
    </source>
</evidence>
<dbReference type="Gene3D" id="3.10.450.50">
    <property type="match status" value="1"/>
</dbReference>
<accession>A0A240E2X7</accession>
<evidence type="ECO:0000256" key="2">
    <source>
        <dbReference type="ARBA" id="ARBA00009570"/>
    </source>
</evidence>